<reference evidence="1 2" key="1">
    <citation type="submission" date="2018-05" db="EMBL/GenBank/DDBJ databases">
        <title>Genomic Encyclopedia of Type Strains, Phase III (KMG-III): the genomes of soil and plant-associated and newly described type strains.</title>
        <authorList>
            <person name="Whitman W."/>
        </authorList>
    </citation>
    <scope>NUCLEOTIDE SEQUENCE [LARGE SCALE GENOMIC DNA]</scope>
    <source>
        <strain evidence="1 2">CECT 5696</strain>
    </source>
</reference>
<evidence type="ECO:0000313" key="2">
    <source>
        <dbReference type="Proteomes" id="UP000246635"/>
    </source>
</evidence>
<gene>
    <name evidence="1" type="ORF">DFQ01_1152</name>
</gene>
<sequence length="48" mass="5607">MLQWMLEAELDTTQRKSEKSKATKEKSIFPSDEALLKMLYLAKMDVTK</sequence>
<proteinExistence type="predicted"/>
<evidence type="ECO:0008006" key="3">
    <source>
        <dbReference type="Google" id="ProtNLM"/>
    </source>
</evidence>
<dbReference type="Proteomes" id="UP000246635">
    <property type="component" value="Unassembled WGS sequence"/>
</dbReference>
<dbReference type="AlphaFoldDB" id="A0A2V2YQK6"/>
<keyword evidence="2" id="KW-1185">Reference proteome</keyword>
<dbReference type="EMBL" id="QGTQ01000015">
    <property type="protein sequence ID" value="PWV99286.1"/>
    <property type="molecule type" value="Genomic_DNA"/>
</dbReference>
<comment type="caution">
    <text evidence="1">The sequence shown here is derived from an EMBL/GenBank/DDBJ whole genome shotgun (WGS) entry which is preliminary data.</text>
</comment>
<evidence type="ECO:0000313" key="1">
    <source>
        <dbReference type="EMBL" id="PWV99286.1"/>
    </source>
</evidence>
<name>A0A2V2YQK6_9BACL</name>
<organism evidence="1 2">
    <name type="scientific">Paenibacillus cellulosilyticus</name>
    <dbReference type="NCBI Taxonomy" id="375489"/>
    <lineage>
        <taxon>Bacteria</taxon>
        <taxon>Bacillati</taxon>
        <taxon>Bacillota</taxon>
        <taxon>Bacilli</taxon>
        <taxon>Bacillales</taxon>
        <taxon>Paenibacillaceae</taxon>
        <taxon>Paenibacillus</taxon>
    </lineage>
</organism>
<protein>
    <recommendedName>
        <fullName evidence="3">Transposase</fullName>
    </recommendedName>
</protein>
<accession>A0A2V2YQK6</accession>
<dbReference type="RefSeq" id="WP_174812467.1">
    <property type="nucleotide sequence ID" value="NZ_CP054612.1"/>
</dbReference>